<dbReference type="GO" id="GO:0071108">
    <property type="term" value="P:protein K48-linked deubiquitination"/>
    <property type="evidence" value="ECO:0007669"/>
    <property type="project" value="TreeGrafter"/>
</dbReference>
<evidence type="ECO:0000256" key="1">
    <source>
        <dbReference type="SAM" id="MobiDB-lite"/>
    </source>
</evidence>
<feature type="compositionally biased region" description="Low complexity" evidence="1">
    <location>
        <begin position="12"/>
        <end position="40"/>
    </location>
</feature>
<dbReference type="Proteomes" id="UP001296104">
    <property type="component" value="Unassembled WGS sequence"/>
</dbReference>
<feature type="compositionally biased region" description="Basic and acidic residues" evidence="1">
    <location>
        <begin position="772"/>
        <end position="785"/>
    </location>
</feature>
<feature type="domain" description="MINDY deubiquitinase" evidence="2">
    <location>
        <begin position="368"/>
        <end position="672"/>
    </location>
</feature>
<evidence type="ECO:0000313" key="4">
    <source>
        <dbReference type="Proteomes" id="UP001296104"/>
    </source>
</evidence>
<feature type="region of interest" description="Disordered" evidence="1">
    <location>
        <begin position="766"/>
        <end position="951"/>
    </location>
</feature>
<feature type="compositionally biased region" description="Basic and acidic residues" evidence="1">
    <location>
        <begin position="140"/>
        <end position="152"/>
    </location>
</feature>
<feature type="region of interest" description="Disordered" evidence="1">
    <location>
        <begin position="1"/>
        <end position="243"/>
    </location>
</feature>
<organism evidence="3 4">
    <name type="scientific">Lecanosticta acicola</name>
    <dbReference type="NCBI Taxonomy" id="111012"/>
    <lineage>
        <taxon>Eukaryota</taxon>
        <taxon>Fungi</taxon>
        <taxon>Dikarya</taxon>
        <taxon>Ascomycota</taxon>
        <taxon>Pezizomycotina</taxon>
        <taxon>Dothideomycetes</taxon>
        <taxon>Dothideomycetidae</taxon>
        <taxon>Mycosphaerellales</taxon>
        <taxon>Mycosphaerellaceae</taxon>
        <taxon>Lecanosticta</taxon>
    </lineage>
</organism>
<feature type="compositionally biased region" description="Basic and acidic residues" evidence="1">
    <location>
        <begin position="111"/>
        <end position="120"/>
    </location>
</feature>
<dbReference type="GO" id="GO:0005829">
    <property type="term" value="C:cytosol"/>
    <property type="evidence" value="ECO:0007669"/>
    <property type="project" value="TreeGrafter"/>
</dbReference>
<feature type="compositionally biased region" description="Polar residues" evidence="1">
    <location>
        <begin position="808"/>
        <end position="817"/>
    </location>
</feature>
<feature type="compositionally biased region" description="Basic and acidic residues" evidence="1">
    <location>
        <begin position="493"/>
        <end position="509"/>
    </location>
</feature>
<feature type="region of interest" description="Disordered" evidence="1">
    <location>
        <begin position="276"/>
        <end position="365"/>
    </location>
</feature>
<feature type="compositionally biased region" description="Basic and acidic residues" evidence="1">
    <location>
        <begin position="223"/>
        <end position="238"/>
    </location>
</feature>
<dbReference type="GO" id="GO:0004843">
    <property type="term" value="F:cysteine-type deubiquitinase activity"/>
    <property type="evidence" value="ECO:0007669"/>
    <property type="project" value="InterPro"/>
</dbReference>
<keyword evidence="4" id="KW-1185">Reference proteome</keyword>
<dbReference type="Pfam" id="PF04424">
    <property type="entry name" value="MINDY_DUB"/>
    <property type="match status" value="1"/>
</dbReference>
<feature type="region of interest" description="Disordered" evidence="1">
    <location>
        <begin position="681"/>
        <end position="738"/>
    </location>
</feature>
<feature type="compositionally biased region" description="Basic and acidic residues" evidence="1">
    <location>
        <begin position="59"/>
        <end position="71"/>
    </location>
</feature>
<sequence>MVTRKPVGPPISTAQASSASNAAPPYPTTPTNEEPPTASSVYSEDLKTSPAFDLIDMNDAQKRPQRRDSDVSSHGTWDSDGTERDDDTPEDDVEVPKPLNVGLSQQGIDEEAGKEHKSEELPAILKPGPANGVSHGVGTRAKESKQYEEESHGNPWQLESNNPYLQKTQAPNGPNGFMENSQKVWEQPIQAKAEPQQPSQGPPPPPQAPPPVPPVELSAVKSPTEEMSRMSLGEHRESAGTAASWETAEILNVPQKGQYPLSPVARVPSAEAQAFPLSNPWSEGASSSATAPVAPPKEALASTGQPPPFEFQPPPGPPPGQSGPLIDHAEPARLPPISTQMQTEPPIRSPESGAETPGTRDKRKRNEIYQIKHVNWYDSASGKASMRRLPVLTQNENGPCPLLALVNALVLSTPAGLDTPLIEALRTRETISLGFLLDGVFDELMSGRRGDTAHALPDVSELYAFLLALHTGMNVNPRFITPAATPRGSLDGHPPELHGVHPTERSQHKPGCFEETREMRLYSTFSIPLIHGWTAPKDTPVYQAFQRNAQTFEDAQNIQFAEPELEDKLRTEGLDFKEQQLLEDIQIIKSFLHTWPTQLTDYGLETISRSLHPGQLAILFRNDHFSTLYKEPRHGALMTLVTDAGYSSHDEIVWESLVDVNGAASEMFSGDFRVVSHGQDARLNQSNSGGGNDGWQTVSSRTRYHRQQPSKSNANDRASEEAPPPLPGPRPSSQQPDAELGITQTEGQRKASEQEDHDLALALQMQEEEEEQQRQAEARRRREQELSEQFLSGEERPPAIPPRRNQQHGRSSTTNVPVTGGPGRNTGPSARPAVNRPAATDDPDAPPTYEQSASDRPYRPAGATAPPSQGNPLNALDHLRRHQSAYAQQSNTSVNSAGMGPQHVRRTSQGNRIQRRSSQPQPQQTPPYSPGRPQVGGAPTVRDADERCVIM</sequence>
<dbReference type="InterPro" id="IPR033979">
    <property type="entry name" value="MINDY_domain"/>
</dbReference>
<comment type="caution">
    <text evidence="3">The sequence shown here is derived from an EMBL/GenBank/DDBJ whole genome shotgun (WGS) entry which is preliminary data.</text>
</comment>
<reference evidence="3" key="1">
    <citation type="submission" date="2023-11" db="EMBL/GenBank/DDBJ databases">
        <authorList>
            <person name="Alioto T."/>
            <person name="Alioto T."/>
            <person name="Gomez Garrido J."/>
        </authorList>
    </citation>
    <scope>NUCLEOTIDE SEQUENCE</scope>
</reference>
<feature type="compositionally biased region" description="Polar residues" evidence="1">
    <location>
        <begin position="157"/>
        <end position="184"/>
    </location>
</feature>
<evidence type="ECO:0000259" key="2">
    <source>
        <dbReference type="Pfam" id="PF04424"/>
    </source>
</evidence>
<keyword evidence="3" id="KW-0378">Hydrolase</keyword>
<protein>
    <submittedName>
        <fullName evidence="3">Ubiquitin carboxyl-terminal hydrolase MINDY-2-like</fullName>
    </submittedName>
</protein>
<feature type="region of interest" description="Disordered" evidence="1">
    <location>
        <begin position="486"/>
        <end position="509"/>
    </location>
</feature>
<dbReference type="GO" id="GO:1990380">
    <property type="term" value="F:K48-linked deubiquitinase activity"/>
    <property type="evidence" value="ECO:0007669"/>
    <property type="project" value="InterPro"/>
</dbReference>
<feature type="compositionally biased region" description="Basic and acidic residues" evidence="1">
    <location>
        <begin position="942"/>
        <end position="951"/>
    </location>
</feature>
<proteinExistence type="predicted"/>
<dbReference type="GO" id="GO:0071944">
    <property type="term" value="C:cell periphery"/>
    <property type="evidence" value="ECO:0007669"/>
    <property type="project" value="TreeGrafter"/>
</dbReference>
<name>A0AAI9E7T8_9PEZI</name>
<feature type="compositionally biased region" description="Pro residues" evidence="1">
    <location>
        <begin position="305"/>
        <end position="321"/>
    </location>
</feature>
<dbReference type="GO" id="GO:0016807">
    <property type="term" value="F:cysteine-type carboxypeptidase activity"/>
    <property type="evidence" value="ECO:0007669"/>
    <property type="project" value="TreeGrafter"/>
</dbReference>
<dbReference type="AlphaFoldDB" id="A0AAI9E7T8"/>
<dbReference type="EMBL" id="CAVMBE010000005">
    <property type="protein sequence ID" value="CAK3828326.1"/>
    <property type="molecule type" value="Genomic_DNA"/>
</dbReference>
<dbReference type="InterPro" id="IPR007518">
    <property type="entry name" value="MINDY"/>
</dbReference>
<gene>
    <name evidence="3" type="ORF">LECACI_7A001298</name>
</gene>
<dbReference type="PANTHER" id="PTHR18063">
    <property type="entry name" value="NF-E2 INDUCIBLE PROTEIN"/>
    <property type="match status" value="1"/>
</dbReference>
<evidence type="ECO:0000313" key="3">
    <source>
        <dbReference type="EMBL" id="CAK3828326.1"/>
    </source>
</evidence>
<feature type="compositionally biased region" description="Acidic residues" evidence="1">
    <location>
        <begin position="83"/>
        <end position="93"/>
    </location>
</feature>
<feature type="compositionally biased region" description="Polar residues" evidence="1">
    <location>
        <begin position="885"/>
        <end position="896"/>
    </location>
</feature>
<dbReference type="PANTHER" id="PTHR18063:SF6">
    <property type="entry name" value="UBIQUITIN CARBOXYL-TERMINAL HYDROLASE"/>
    <property type="match status" value="1"/>
</dbReference>
<accession>A0AAI9E7T8</accession>
<feature type="compositionally biased region" description="Pro residues" evidence="1">
    <location>
        <begin position="200"/>
        <end position="214"/>
    </location>
</feature>